<keyword evidence="2" id="KW-1185">Reference proteome</keyword>
<dbReference type="PANTHER" id="PTHR37842">
    <property type="match status" value="1"/>
</dbReference>
<gene>
    <name evidence="1" type="ORF">LDI01_15060</name>
</gene>
<dbReference type="InterPro" id="IPR031924">
    <property type="entry name" value="GH115"/>
</dbReference>
<dbReference type="PANTHER" id="PTHR37842:SF2">
    <property type="entry name" value="GYLCOSYL HYDROLASE 115 C-TERMINAL DOMAIN-CONTAINING PROTEIN"/>
    <property type="match status" value="1"/>
</dbReference>
<reference evidence="1 2" key="1">
    <citation type="submission" date="2019-07" db="EMBL/GenBank/DDBJ databases">
        <title>Whole genome shotgun sequence of Lactobacillus diolivorans NBRC 107869.</title>
        <authorList>
            <person name="Hosoyama A."/>
            <person name="Uohara A."/>
            <person name="Ohji S."/>
            <person name="Ichikawa N."/>
        </authorList>
    </citation>
    <scope>NUCLEOTIDE SEQUENCE [LARGE SCALE GENOMIC DNA]</scope>
    <source>
        <strain evidence="1 2">NBRC 107869</strain>
    </source>
</reference>
<sequence length="675" mass="77997">MRTKFFISKDTNVQTNFTNDVLRNAAEILQRDIRKTVTNHKSHNTIILKVDLAANLKGDAFQVVFPAIDRILVIAKTELGVMYGALAISKDVLGIDDFWFWLDKMPKSVPYVEFPKVESLKMPDYHVKYRGWFVNDELLINHWEYRESNQYVWMLIFETLLRCGGNIVIPGTDTNSHLHWPLASSMGLMIAHHHAEPLGADMFSRVYPDLEASYLKHPDLFKKIWQDSIDRQKGSKILWNIGFRGQGDRPFWADDDHNYTEEDKAKVINSVIQTQYEMVKKADPDAMCSMNIYGESTGLYNEGLLKIPKDVIQIWADNGYGKMVSRRQGNDDPRSAVLSSKNDQIAQGIYYHVAFHDLQASNFLTLLQIDPHYVADQLMQVRQAGMDDLVIANTGSIKPHIFYLRLIAQTWRSNYKLGSNSDILNEYVGIYYESHLSEIAALYTRYFQTTFNYRHFEDQKAGDEFYVYTLRKAIATWLAKRDQMPEMEWLTGTNQFAAQLRQIDDLIKPHVQPFIKLATDTTVLMKRLPADDAGRLYNDLWLSIAIHTYSIKALKLLIDAFKSYDGHDFVGAFLKVDQAKKNMQTMTSRWLNNPLAKWRHFFDNDCYTNITLAAQTLATLENVIRITCDGPDEDQWERKYLMRKSDAKVMLLSNTHKAYSDDEIASRLEGNDESL</sequence>
<accession>A0ABQ0XEY6</accession>
<comment type="caution">
    <text evidence="1">The sequence shown here is derived from an EMBL/GenBank/DDBJ whole genome shotgun (WGS) entry which is preliminary data.</text>
</comment>
<evidence type="ECO:0000313" key="1">
    <source>
        <dbReference type="EMBL" id="GEP23913.1"/>
    </source>
</evidence>
<dbReference type="RefSeq" id="WP_057863762.1">
    <property type="nucleotide sequence ID" value="NZ_BKAB01000021.1"/>
</dbReference>
<proteinExistence type="predicted"/>
<dbReference type="EMBL" id="BKAB01000021">
    <property type="protein sequence ID" value="GEP23913.1"/>
    <property type="molecule type" value="Genomic_DNA"/>
</dbReference>
<dbReference type="Proteomes" id="UP000321409">
    <property type="component" value="Unassembled WGS sequence"/>
</dbReference>
<dbReference type="Pfam" id="PF15979">
    <property type="entry name" value="Glyco_hydro_115"/>
    <property type="match status" value="1"/>
</dbReference>
<name>A0ABQ0XEY6_9LACO</name>
<dbReference type="Gene3D" id="3.20.20.520">
    <property type="entry name" value="Glycosyl hydrolase family 115"/>
    <property type="match status" value="1"/>
</dbReference>
<organism evidence="1 2">
    <name type="scientific">Lentilactobacillus diolivorans</name>
    <dbReference type="NCBI Taxonomy" id="179838"/>
    <lineage>
        <taxon>Bacteria</taxon>
        <taxon>Bacillati</taxon>
        <taxon>Bacillota</taxon>
        <taxon>Bacilli</taxon>
        <taxon>Lactobacillales</taxon>
        <taxon>Lactobacillaceae</taxon>
        <taxon>Lentilactobacillus</taxon>
    </lineage>
</organism>
<evidence type="ECO:0008006" key="3">
    <source>
        <dbReference type="Google" id="ProtNLM"/>
    </source>
</evidence>
<dbReference type="InterPro" id="IPR042301">
    <property type="entry name" value="GH115_sf"/>
</dbReference>
<protein>
    <recommendedName>
        <fullName evidence="3">Glycosyl hydrolase family 115</fullName>
    </recommendedName>
</protein>
<evidence type="ECO:0000313" key="2">
    <source>
        <dbReference type="Proteomes" id="UP000321409"/>
    </source>
</evidence>